<keyword evidence="1" id="KW-0479">Metal-binding</keyword>
<evidence type="ECO:0000313" key="5">
    <source>
        <dbReference type="EMBL" id="KAL1606673.1"/>
    </source>
</evidence>
<dbReference type="CDD" id="cd12148">
    <property type="entry name" value="fungal_TF_MHR"/>
    <property type="match status" value="1"/>
</dbReference>
<proteinExistence type="predicted"/>
<evidence type="ECO:0000313" key="6">
    <source>
        <dbReference type="Proteomes" id="UP001521785"/>
    </source>
</evidence>
<dbReference type="SMART" id="SM00906">
    <property type="entry name" value="Fungal_trans"/>
    <property type="match status" value="1"/>
</dbReference>
<dbReference type="Pfam" id="PF04082">
    <property type="entry name" value="Fungal_trans"/>
    <property type="match status" value="1"/>
</dbReference>
<sequence length="792" mass="88446">MSASVPCPSSRKVAIPRLQRINPSQSSKDRRRVSRACTACRSHKIKCTGDVPQCKHCETTGRECIYIMPRKDRLKTVTERSGQMAGLLKKLRAFANDQDRARITELLEAADEDIFETRQTPTVSNPDTNDEESTKSGYMIDPDMGEPLHRLTTQCLDLVDENLHETDQARATGFVGANSEVQWLRSFLLMERGCSDIRTSERGSSTRAATNEQVSAITFYLDSRRIDPELHVDPYELPTADAAEQLLNVYMEKVHDSFPILPRKLFQDQCRKYFDALRQGAAPRLSSKWQAILNLVFAIGAKYSHLVKANWQADERDHLIYQARAHAFAWNESTLGQHPDLPQIQVAGLLAFYYLSVGQVSRAWVVVGIALRFATALGLHVRNEDPSASGAKREVLIRVWWSLYYVERQLSIITGRPSAIVDSCCSVPLPVPFSEQQMSEDVNLVDALRRSSIVSAGSPVAHSHPFSETRPMSGSKPSRSPPGFGRTEANSGSYFKAVVQLCIITQSILTSLYSTGTMIRSPSDLQQDIVQIGRRIDDWAANLPVDFNFQVPFDNMTTSDNIAFRQRTMLAFQYCSAKILLTRPCLSGLSETEKQHKEAAASASFSRRMAGICVDAAKMEVDLLPDQPQPRFVYEFGPWWTLVHHLMQAFAVFLLALSYSPAMQQDNVVLAGYCVKIIRWLHVMEDSLAERAHQVAVGCYEIVAVRLSLPGSKPWTSNQMPVSGIRQDRARQAGFPGFHSAVSDMDYAPDLSTTAYSEIGNDSAPYLYPPGGLFVPPNSGQMYDGTVFHQLQ</sequence>
<dbReference type="InterPro" id="IPR036864">
    <property type="entry name" value="Zn2-C6_fun-type_DNA-bd_sf"/>
</dbReference>
<name>A0ABR3RR23_9PLEO</name>
<dbReference type="Pfam" id="PF00172">
    <property type="entry name" value="Zn_clus"/>
    <property type="match status" value="1"/>
</dbReference>
<dbReference type="PROSITE" id="PS50048">
    <property type="entry name" value="ZN2_CY6_FUNGAL_2"/>
    <property type="match status" value="1"/>
</dbReference>
<comment type="caution">
    <text evidence="5">The sequence shown here is derived from an EMBL/GenBank/DDBJ whole genome shotgun (WGS) entry which is preliminary data.</text>
</comment>
<dbReference type="PANTHER" id="PTHR47654:SF5">
    <property type="entry name" value="TRANSCRIPTION FACTOR DOMAIN-CONTAINING PROTEIN"/>
    <property type="match status" value="1"/>
</dbReference>
<evidence type="ECO:0000256" key="2">
    <source>
        <dbReference type="ARBA" id="ARBA00023242"/>
    </source>
</evidence>
<dbReference type="PANTHER" id="PTHR47654">
    <property type="entry name" value="ZN(II)2CYS6 TRANSCRIPTION FACTOR (EUROFUNG)-RELATED"/>
    <property type="match status" value="1"/>
</dbReference>
<evidence type="ECO:0000259" key="4">
    <source>
        <dbReference type="PROSITE" id="PS50048"/>
    </source>
</evidence>
<feature type="domain" description="Zn(2)-C6 fungal-type" evidence="4">
    <location>
        <begin position="36"/>
        <end position="66"/>
    </location>
</feature>
<dbReference type="InterPro" id="IPR007219">
    <property type="entry name" value="XnlR_reg_dom"/>
</dbReference>
<reference evidence="5 6" key="1">
    <citation type="submission" date="2024-02" db="EMBL/GenBank/DDBJ databases">
        <title>De novo assembly and annotation of 12 fungi associated with fruit tree decline syndrome in Ontario, Canada.</title>
        <authorList>
            <person name="Sulman M."/>
            <person name="Ellouze W."/>
            <person name="Ilyukhin E."/>
        </authorList>
    </citation>
    <scope>NUCLEOTIDE SEQUENCE [LARGE SCALE GENOMIC DNA]</scope>
    <source>
        <strain evidence="5 6">M42-189</strain>
    </source>
</reference>
<keyword evidence="2" id="KW-0539">Nucleus</keyword>
<dbReference type="CDD" id="cd00067">
    <property type="entry name" value="GAL4"/>
    <property type="match status" value="1"/>
</dbReference>
<gene>
    <name evidence="5" type="ORF">SLS60_004080</name>
</gene>
<protein>
    <recommendedName>
        <fullName evidence="4">Zn(2)-C6 fungal-type domain-containing protein</fullName>
    </recommendedName>
</protein>
<dbReference type="InterPro" id="IPR001138">
    <property type="entry name" value="Zn2Cys6_DnaBD"/>
</dbReference>
<dbReference type="SUPFAM" id="SSF57701">
    <property type="entry name" value="Zn2/Cys6 DNA-binding domain"/>
    <property type="match status" value="1"/>
</dbReference>
<evidence type="ECO:0000256" key="1">
    <source>
        <dbReference type="ARBA" id="ARBA00022723"/>
    </source>
</evidence>
<dbReference type="Proteomes" id="UP001521785">
    <property type="component" value="Unassembled WGS sequence"/>
</dbReference>
<evidence type="ECO:0000256" key="3">
    <source>
        <dbReference type="SAM" id="MobiDB-lite"/>
    </source>
</evidence>
<keyword evidence="6" id="KW-1185">Reference proteome</keyword>
<dbReference type="SMART" id="SM00066">
    <property type="entry name" value="GAL4"/>
    <property type="match status" value="1"/>
</dbReference>
<dbReference type="PROSITE" id="PS00463">
    <property type="entry name" value="ZN2_CY6_FUNGAL_1"/>
    <property type="match status" value="1"/>
</dbReference>
<feature type="region of interest" description="Disordered" evidence="3">
    <location>
        <begin position="457"/>
        <end position="486"/>
    </location>
</feature>
<dbReference type="Gene3D" id="4.10.240.10">
    <property type="entry name" value="Zn(2)-C6 fungal-type DNA-binding domain"/>
    <property type="match status" value="1"/>
</dbReference>
<dbReference type="EMBL" id="JAKJXO020000004">
    <property type="protein sequence ID" value="KAL1606673.1"/>
    <property type="molecule type" value="Genomic_DNA"/>
</dbReference>
<organism evidence="5 6">
    <name type="scientific">Paraconiothyrium brasiliense</name>
    <dbReference type="NCBI Taxonomy" id="300254"/>
    <lineage>
        <taxon>Eukaryota</taxon>
        <taxon>Fungi</taxon>
        <taxon>Dikarya</taxon>
        <taxon>Ascomycota</taxon>
        <taxon>Pezizomycotina</taxon>
        <taxon>Dothideomycetes</taxon>
        <taxon>Pleosporomycetidae</taxon>
        <taxon>Pleosporales</taxon>
        <taxon>Massarineae</taxon>
        <taxon>Didymosphaeriaceae</taxon>
        <taxon>Paraconiothyrium</taxon>
    </lineage>
</organism>
<dbReference type="InterPro" id="IPR053230">
    <property type="entry name" value="Trans_reg_galc"/>
</dbReference>
<accession>A0ABR3RR23</accession>